<accession>A0A1E5Q783</accession>
<dbReference type="OrthoDB" id="7172093at2"/>
<dbReference type="STRING" id="28181.BEN30_10675"/>
<sequence length="338" mass="36548">MSLPDDFPLNLAIDRQSLCDGRGRFREIIAELNAHHGPSLPDARSTESIFTDLGPPPLGSGAKVDVSRALDGINVIAVPGFLTECVAFLADCLTDALAHMEDLGARTSIAPVAGRGGCAFNAGRLYEHIKAQGTKPGELTILVPMSKGAADTLEMLALYPDVVAHIDAIVSIVGCVCGSPLQQMSPKWLKWIERNMPLFNCARFNGDAVHSLSPKTRTDFLSHFEMPKGVRVYSLGAAVGEEGVSKGMLPSYRALTTISPLNDGQMLLRDQIMPNATVLGVLNCDHIASAMPFNRNLGLLARFVTRQFLNRNAFPREIMLEAIVRQVIEDTQSLPTKS</sequence>
<name>A0A1E5Q783_9PROT</name>
<protein>
    <submittedName>
        <fullName evidence="1">Uncharacterized protein</fullName>
    </submittedName>
</protein>
<organism evidence="1 2">
    <name type="scientific">Magnetovibrio blakemorei</name>
    <dbReference type="NCBI Taxonomy" id="28181"/>
    <lineage>
        <taxon>Bacteria</taxon>
        <taxon>Pseudomonadati</taxon>
        <taxon>Pseudomonadota</taxon>
        <taxon>Alphaproteobacteria</taxon>
        <taxon>Rhodospirillales</taxon>
        <taxon>Magnetovibrionaceae</taxon>
        <taxon>Magnetovibrio</taxon>
    </lineage>
</organism>
<proteinExistence type="predicted"/>
<dbReference type="AlphaFoldDB" id="A0A1E5Q783"/>
<reference evidence="2" key="1">
    <citation type="submission" date="2016-07" db="EMBL/GenBank/DDBJ databases">
        <authorList>
            <person name="Florea S."/>
            <person name="Webb J.S."/>
            <person name="Jaromczyk J."/>
            <person name="Schardl C.L."/>
        </authorList>
    </citation>
    <scope>NUCLEOTIDE SEQUENCE [LARGE SCALE GENOMIC DNA]</scope>
    <source>
        <strain evidence="2">MV-1</strain>
    </source>
</reference>
<keyword evidence="2" id="KW-1185">Reference proteome</keyword>
<evidence type="ECO:0000313" key="2">
    <source>
        <dbReference type="Proteomes" id="UP000095347"/>
    </source>
</evidence>
<dbReference type="Proteomes" id="UP000095347">
    <property type="component" value="Unassembled WGS sequence"/>
</dbReference>
<evidence type="ECO:0000313" key="1">
    <source>
        <dbReference type="EMBL" id="OEJ66857.1"/>
    </source>
</evidence>
<comment type="caution">
    <text evidence="1">The sequence shown here is derived from an EMBL/GenBank/DDBJ whole genome shotgun (WGS) entry which is preliminary data.</text>
</comment>
<dbReference type="EMBL" id="MCGG01000027">
    <property type="protein sequence ID" value="OEJ66857.1"/>
    <property type="molecule type" value="Genomic_DNA"/>
</dbReference>
<dbReference type="RefSeq" id="WP_069958065.1">
    <property type="nucleotide sequence ID" value="NZ_MCGG01000027.1"/>
</dbReference>
<gene>
    <name evidence="1" type="ORF">BEN30_10675</name>
</gene>